<dbReference type="EMBL" id="LLXI01001066">
    <property type="protein sequence ID" value="PKY51713.1"/>
    <property type="molecule type" value="Genomic_DNA"/>
</dbReference>
<feature type="transmembrane region" description="Helical" evidence="1">
    <location>
        <begin position="6"/>
        <end position="27"/>
    </location>
</feature>
<proteinExistence type="predicted"/>
<evidence type="ECO:0000313" key="3">
    <source>
        <dbReference type="Proteomes" id="UP000234323"/>
    </source>
</evidence>
<sequence length="262" mass="29360">MKLQGFYLPIAIFLCVCITFVSVNDAYTVLVSREMIVGSNCRLWVTDQNNNPIAGDGSGEYHDCDNVDVKNMTFPDTSNFWIHAKVQASTRKTKSRGPYNENICYRIHGNVGEWWFDISDKSELALSGFWSLATNEHFIFFSFVFFGVSEHVENSIAAGSDFKAGIISNFDSRSQVLAFYFESGITNYSNSESQLSTSLDIPISSKTDENTFKLQSNIDAGIQLFPHTDIAISPTSISESLSSTVLAKIEMTPNYLYRNLDF</sequence>
<organism evidence="2 3">
    <name type="scientific">Rhizophagus irregularis</name>
    <dbReference type="NCBI Taxonomy" id="588596"/>
    <lineage>
        <taxon>Eukaryota</taxon>
        <taxon>Fungi</taxon>
        <taxon>Fungi incertae sedis</taxon>
        <taxon>Mucoromycota</taxon>
        <taxon>Glomeromycotina</taxon>
        <taxon>Glomeromycetes</taxon>
        <taxon>Glomerales</taxon>
        <taxon>Glomeraceae</taxon>
        <taxon>Rhizophagus</taxon>
    </lineage>
</organism>
<accession>A0A2I1GYL0</accession>
<keyword evidence="3" id="KW-1185">Reference proteome</keyword>
<evidence type="ECO:0000313" key="2">
    <source>
        <dbReference type="EMBL" id="PKY51713.1"/>
    </source>
</evidence>
<keyword evidence="1" id="KW-1133">Transmembrane helix</keyword>
<dbReference type="AlphaFoldDB" id="A0A2I1GYL0"/>
<protein>
    <submittedName>
        <fullName evidence="2">Uncharacterized protein</fullName>
    </submittedName>
</protein>
<dbReference type="VEuPathDB" id="FungiDB:RhiirFUN_011232"/>
<name>A0A2I1GYL0_9GLOM</name>
<reference evidence="2 3" key="1">
    <citation type="submission" date="2015-10" db="EMBL/GenBank/DDBJ databases">
        <title>Genome analyses suggest a sexual origin of heterokaryosis in a supposedly ancient asexual fungus.</title>
        <authorList>
            <person name="Ropars J."/>
            <person name="Sedzielewska K."/>
            <person name="Noel J."/>
            <person name="Charron P."/>
            <person name="Farinelli L."/>
            <person name="Marton T."/>
            <person name="Kruger M."/>
            <person name="Pelin A."/>
            <person name="Brachmann A."/>
            <person name="Corradi N."/>
        </authorList>
    </citation>
    <scope>NUCLEOTIDE SEQUENCE [LARGE SCALE GENOMIC DNA]</scope>
    <source>
        <strain evidence="2 3">A4</strain>
    </source>
</reference>
<dbReference type="Proteomes" id="UP000234323">
    <property type="component" value="Unassembled WGS sequence"/>
</dbReference>
<keyword evidence="1" id="KW-0472">Membrane</keyword>
<dbReference type="VEuPathDB" id="FungiDB:FUN_015429"/>
<gene>
    <name evidence="2" type="ORF">RhiirA4_468907</name>
</gene>
<keyword evidence="1" id="KW-0812">Transmembrane</keyword>
<evidence type="ECO:0000256" key="1">
    <source>
        <dbReference type="SAM" id="Phobius"/>
    </source>
</evidence>
<dbReference type="VEuPathDB" id="FungiDB:RhiirA1_400173"/>
<comment type="caution">
    <text evidence="2">The sequence shown here is derived from an EMBL/GenBank/DDBJ whole genome shotgun (WGS) entry which is preliminary data.</text>
</comment>